<gene>
    <name evidence="3" type="ORF">CJ218_07900</name>
</gene>
<dbReference type="EMBL" id="PNGT01000009">
    <property type="protein sequence ID" value="PMC51915.1"/>
    <property type="molecule type" value="Genomic_DNA"/>
</dbReference>
<organism evidence="3 4">
    <name type="scientific">Gemella sanguinis</name>
    <dbReference type="NCBI Taxonomy" id="84135"/>
    <lineage>
        <taxon>Bacteria</taxon>
        <taxon>Bacillati</taxon>
        <taxon>Bacillota</taxon>
        <taxon>Bacilli</taxon>
        <taxon>Bacillales</taxon>
        <taxon>Gemellaceae</taxon>
        <taxon>Gemella</taxon>
    </lineage>
</organism>
<dbReference type="OrthoDB" id="2240714at2"/>
<accession>A0A2N6SD82</accession>
<dbReference type="Pfam" id="PF06605">
    <property type="entry name" value="Prophage_tail"/>
    <property type="match status" value="1"/>
</dbReference>
<dbReference type="Proteomes" id="UP000235670">
    <property type="component" value="Unassembled WGS sequence"/>
</dbReference>
<feature type="domain" description="Tail spike" evidence="2">
    <location>
        <begin position="122"/>
        <end position="331"/>
    </location>
</feature>
<dbReference type="Gene3D" id="2.60.120.260">
    <property type="entry name" value="Galactose-binding domain-like"/>
    <property type="match status" value="1"/>
</dbReference>
<protein>
    <recommendedName>
        <fullName evidence="2">Tail spike domain-containing protein</fullName>
    </recommendedName>
</protein>
<evidence type="ECO:0000259" key="2">
    <source>
        <dbReference type="Pfam" id="PF06605"/>
    </source>
</evidence>
<comment type="caution">
    <text evidence="3">The sequence shown here is derived from an EMBL/GenBank/DDBJ whole genome shotgun (WGS) entry which is preliminary data.</text>
</comment>
<dbReference type="RefSeq" id="WP_102190207.1">
    <property type="nucleotide sequence ID" value="NZ_PNGT01000009.1"/>
</dbReference>
<dbReference type="InterPro" id="IPR010572">
    <property type="entry name" value="Tail_dom"/>
</dbReference>
<evidence type="ECO:0000313" key="4">
    <source>
        <dbReference type="Proteomes" id="UP000235670"/>
    </source>
</evidence>
<dbReference type="NCBIfam" id="TIGR01665">
    <property type="entry name" value="put_anti_recept"/>
    <property type="match status" value="1"/>
</dbReference>
<reference evidence="3 4" key="1">
    <citation type="submission" date="2017-09" db="EMBL/GenBank/DDBJ databases">
        <title>Bacterial strain isolated from the female urinary microbiota.</title>
        <authorList>
            <person name="Thomas-White K."/>
            <person name="Kumar N."/>
            <person name="Forster S."/>
            <person name="Putonti C."/>
            <person name="Lawley T."/>
            <person name="Wolfe A.J."/>
        </authorList>
    </citation>
    <scope>NUCLEOTIDE SEQUENCE [LARGE SCALE GENOMIC DNA]</scope>
    <source>
        <strain evidence="3 4">UMB0186</strain>
    </source>
</reference>
<feature type="coiled-coil region" evidence="1">
    <location>
        <begin position="354"/>
        <end position="381"/>
    </location>
</feature>
<dbReference type="InterPro" id="IPR007119">
    <property type="entry name" value="Phage_tail_spike_N"/>
</dbReference>
<evidence type="ECO:0000313" key="3">
    <source>
        <dbReference type="EMBL" id="PMC51915.1"/>
    </source>
</evidence>
<keyword evidence="1" id="KW-0175">Coiled coil</keyword>
<sequence length="1590" mass="181088">MIYLKEGKIPLNFSYNDEIEHEGNSKYQLSFKFPTNNPLWEELVEETLLLADDLHGEQEFIIFEVEKHHAYITIYANQVATLLNNYSITEISVNNASGDRVMRSLTSSIIRNHKFTFSSDIASTHSFNLKNVTVANALFRDKHSIIGQWGGDLIRDKYDIRLLSNGGSTKEALFMYKKNLKSYQQKKSIKDLRTRIHFTKTINSQKEGEKDKVIAVTVDSPLINKYKNIYEGNLDVSDQDVIDEITLRKYGENYFKTTLCDVIEESIEIDVVGRPDVPIGIFDTVTIFHEKFNLDVKKKITKYTYSPMGRKLKTIGFGKIQSNLGTTLASMIDNAVTEQVESKLDVFKIQKNLDQLLKLDKKSIEDKLVELEEKSKSAVEVKKALFEADGEIPEIVKTRILDAVEGNIARLKTIITEAEMIKAIQAQLNFAEIKNAMIDKAFIKTLVSDESFRQQFEAGEVNTQNIFTKMRDAIQSSIRKDFITKEETKRLINDLTISADGIRQIANEESVKTYESKKTELRGSDGKNAYVFKKYSNFADGRNMNDDPNSQYIGIYTGSKSTAPSDPTEYSWTKVKFEGKLYKGYANSTNGLDFTVVEPDDDSFLLAKNRPRVNITNDDDISDIWQANMFLSLKPNTKYTLTARAKGNNNKLWAYFRNNKTSQEYSWGQLEFGNTLQTKNIVFTTGGDVDDVLFKFILVPEDENWAGVQVDWYTIHENDRPYTDYPANEPAQYHKYRYFGYVFKNGTPTASDFDWFDIQQKSITGDKYTHLVYSDNADGSNFGREPKAYMGIARTTSPVTPTDKKAFKWVRLKGDDGKSAPNFNLLLNTEIKSSSSYTLNGATPTINQNDFNGRNSVEINNRGLTGNAWKGISFRSSKKEFKRGETIVIRLPIYIYSDVNVDNGITLALKSHVGNKTLTGFNLDNGTARDTWVIKEIQYTVQQDFTSPADNLFYIFSTKNGHFKIAEPYMAVDGDIPKDWIPSLEDLKAHSLSANVRIAGTYEGKKANNIKFYVDVYYDGEKINNGFNLTAKVWGAGLDKTQENATYNSEGELTNVYYSNGVKDGTTINIKLDVEYQFLKTTCFARLDNLPDTELVKEITNKYKTFDTTLEQFKSQIGELNDKQFKVAIRGDNLLNSAEKKTGNNLTYTTLEPMKPGNTYTLVADFRYFPANQELRIFNSESQRLVAGINIFTFTVPSETRTINLTPLGNETEVKNVEVWEGNFNEGLEKNSLDAVTGGAGKIVGIKLKNEFKEGRYYKVMFDTTAPNNSVMAIGIDEYFLTGNTYKIIPDNNYKPMVAKDNVLFTRISSKANDNKEAVYLEFSRDFDKSQITNVRFYEINLGFRYTKRDETVDISSLINQSKEEITLKLSKTLATDYMTKTQTETSIKLLRDKIENVVTDENFGTTLVQNAKSLKLAWNNYSKYFQFEDESLILYEGKAESAKKRVKLDYLGTSYYDQNGEFSGAIRGYYKSNFWGRDVGYYSGMNFVIKANGRVGWYEETQEWGLKFERPLLAFNHKEDDNDLELKNTLISYVDFEARGKSTFNGKTYIKTLFVDGAEGDPEGFFQGRNIDLTVSGLRLKFRNGVLVS</sequence>
<proteinExistence type="predicted"/>
<evidence type="ECO:0000256" key="1">
    <source>
        <dbReference type="SAM" id="Coils"/>
    </source>
</evidence>
<name>A0A2N6SD82_9BACL</name>